<dbReference type="AlphaFoldDB" id="A0AA87U724"/>
<dbReference type="Proteomes" id="UP000026941">
    <property type="component" value="Unassembled WGS sequence"/>
</dbReference>
<proteinExistence type="predicted"/>
<name>A0AA87U724_RHIRH</name>
<gene>
    <name evidence="1" type="ORF">RRH01S_19_00100</name>
</gene>
<accession>A0AA87U724</accession>
<organism evidence="1 2">
    <name type="scientific">Rhizobium rhizogenes NBRC 13257</name>
    <dbReference type="NCBI Taxonomy" id="1220581"/>
    <lineage>
        <taxon>Bacteria</taxon>
        <taxon>Pseudomonadati</taxon>
        <taxon>Pseudomonadota</taxon>
        <taxon>Alphaproteobacteria</taxon>
        <taxon>Hyphomicrobiales</taxon>
        <taxon>Rhizobiaceae</taxon>
        <taxon>Rhizobium/Agrobacterium group</taxon>
        <taxon>Rhizobium</taxon>
    </lineage>
</organism>
<reference evidence="1 2" key="1">
    <citation type="submission" date="2014-05" db="EMBL/GenBank/DDBJ databases">
        <title>Whole genome shotgun sequence of Rhizobium rhizogenes NBRC 13257.</title>
        <authorList>
            <person name="Katano-Makiyama Y."/>
            <person name="Hosoyama A."/>
            <person name="Hashimoto M."/>
            <person name="Hosoyama Y."/>
            <person name="Noguchi M."/>
            <person name="Tsuchikane K."/>
            <person name="Kimura A."/>
            <person name="Ohji S."/>
            <person name="Ichikawa N."/>
            <person name="Yamazoe A."/>
            <person name="Fujita N."/>
        </authorList>
    </citation>
    <scope>NUCLEOTIDE SEQUENCE [LARGE SCALE GENOMIC DNA]</scope>
    <source>
        <strain evidence="1 2">NBRC 13257</strain>
    </source>
</reference>
<sequence length="377" mass="42416">MGHTMFCFGKEWWNQELAKLDIERHPVVAQAELIRATANAGELNRNGLVNIQPTGPMLSFLGLAYDLYLCAHNEEIPAELMRRLKDPGQFEGALYEAFVTSIFARAGFGIVFEDERDLSRRHCEFTAINRGTGFKFSVEAKAVSSSSARAGRSDLQPPIKSKLHDALKKAADHPRIIFIEVNRSIGGSGSPAWLKSFYEQIDDAEKTLTIDKLPAPAAYVFVTNRPLIIEGLGPGGEHFEAAYTGFKINDFPPDRAPDMLRLHKARMRHLEAYQLLQAVQSLTVIPMTFSNDPFVLLFQGLENEKARGPVPRHPLELFDFVFQTYIRSSRDNLMEWLSEHYPRTELEKLSQIDLAELYSAGISASMWREFGPARGQG</sequence>
<evidence type="ECO:0000313" key="2">
    <source>
        <dbReference type="Proteomes" id="UP000026941"/>
    </source>
</evidence>
<dbReference type="EMBL" id="BAYX01000019">
    <property type="protein sequence ID" value="GAJ96252.1"/>
    <property type="molecule type" value="Genomic_DNA"/>
</dbReference>
<comment type="caution">
    <text evidence="1">The sequence shown here is derived from an EMBL/GenBank/DDBJ whole genome shotgun (WGS) entry which is preliminary data.</text>
</comment>
<evidence type="ECO:0000313" key="1">
    <source>
        <dbReference type="EMBL" id="GAJ96252.1"/>
    </source>
</evidence>
<protein>
    <submittedName>
        <fullName evidence="1">Uncharacterized protein</fullName>
    </submittedName>
</protein>